<evidence type="ECO:0000256" key="4">
    <source>
        <dbReference type="ARBA" id="ARBA00022679"/>
    </source>
</evidence>
<keyword evidence="5" id="KW-0479">Metal-binding</keyword>
<keyword evidence="6" id="KW-0547">Nucleotide-binding</keyword>
<protein>
    <submittedName>
        <fullName evidence="14">YegS/Rv2252/BmrU family lipid kinase</fullName>
    </submittedName>
</protein>
<keyword evidence="15" id="KW-1185">Reference proteome</keyword>
<evidence type="ECO:0000256" key="3">
    <source>
        <dbReference type="ARBA" id="ARBA00022516"/>
    </source>
</evidence>
<keyword evidence="4" id="KW-0808">Transferase</keyword>
<evidence type="ECO:0000259" key="13">
    <source>
        <dbReference type="PROSITE" id="PS50146"/>
    </source>
</evidence>
<dbReference type="Pfam" id="PF00781">
    <property type="entry name" value="DAGK_cat"/>
    <property type="match status" value="1"/>
</dbReference>
<dbReference type="InterPro" id="IPR050187">
    <property type="entry name" value="Lipid_Phosphate_FormReg"/>
</dbReference>
<proteinExistence type="inferred from homology"/>
<evidence type="ECO:0000256" key="7">
    <source>
        <dbReference type="ARBA" id="ARBA00022777"/>
    </source>
</evidence>
<dbReference type="Pfam" id="PF19279">
    <property type="entry name" value="YegS_C"/>
    <property type="match status" value="1"/>
</dbReference>
<accession>A0ABZ3FQM8</accession>
<keyword evidence="9" id="KW-0460">Magnesium</keyword>
<dbReference type="PANTHER" id="PTHR12358">
    <property type="entry name" value="SPHINGOSINE KINASE"/>
    <property type="match status" value="1"/>
</dbReference>
<dbReference type="PANTHER" id="PTHR12358:SF106">
    <property type="entry name" value="LIPID KINASE YEGS"/>
    <property type="match status" value="1"/>
</dbReference>
<dbReference type="Gene3D" id="3.40.50.10330">
    <property type="entry name" value="Probable inorganic polyphosphate/atp-NAD kinase, domain 1"/>
    <property type="match status" value="1"/>
</dbReference>
<reference evidence="14 15" key="1">
    <citation type="submission" date="2024-04" db="EMBL/GenBank/DDBJ databases">
        <title>Isolation of an actinomycete strain from pig manure.</title>
        <authorList>
            <person name="Gong T."/>
            <person name="Yu Z."/>
            <person name="An M."/>
            <person name="Wei C."/>
            <person name="Yang W."/>
            <person name="Liu L."/>
        </authorList>
    </citation>
    <scope>NUCLEOTIDE SEQUENCE [LARGE SCALE GENOMIC DNA]</scope>
    <source>
        <strain evidence="14 15">ZF39</strain>
    </source>
</reference>
<comment type="similarity">
    <text evidence="2">Belongs to the diacylglycerol/lipid kinase family.</text>
</comment>
<evidence type="ECO:0000256" key="8">
    <source>
        <dbReference type="ARBA" id="ARBA00022840"/>
    </source>
</evidence>
<keyword evidence="11" id="KW-0594">Phospholipid biosynthesis</keyword>
<evidence type="ECO:0000256" key="12">
    <source>
        <dbReference type="ARBA" id="ARBA00023264"/>
    </source>
</evidence>
<dbReference type="InterPro" id="IPR045540">
    <property type="entry name" value="YegS/DAGK_C"/>
</dbReference>
<evidence type="ECO:0000313" key="15">
    <source>
        <dbReference type="Proteomes" id="UP001442841"/>
    </source>
</evidence>
<dbReference type="Proteomes" id="UP001442841">
    <property type="component" value="Chromosome"/>
</dbReference>
<dbReference type="InterPro" id="IPR005218">
    <property type="entry name" value="Diacylglycerol/lipid_kinase"/>
</dbReference>
<keyword evidence="7 14" id="KW-0418">Kinase</keyword>
<dbReference type="GO" id="GO:0016301">
    <property type="term" value="F:kinase activity"/>
    <property type="evidence" value="ECO:0007669"/>
    <property type="project" value="UniProtKB-KW"/>
</dbReference>
<dbReference type="Gene3D" id="2.60.200.40">
    <property type="match status" value="1"/>
</dbReference>
<dbReference type="InterPro" id="IPR001206">
    <property type="entry name" value="Diacylglycerol_kinase_cat_dom"/>
</dbReference>
<dbReference type="EMBL" id="CP154795">
    <property type="protein sequence ID" value="XAN08010.1"/>
    <property type="molecule type" value="Genomic_DNA"/>
</dbReference>
<dbReference type="PROSITE" id="PS50146">
    <property type="entry name" value="DAGK"/>
    <property type="match status" value="1"/>
</dbReference>
<evidence type="ECO:0000256" key="2">
    <source>
        <dbReference type="ARBA" id="ARBA00005983"/>
    </source>
</evidence>
<keyword evidence="12" id="KW-1208">Phospholipid metabolism</keyword>
<dbReference type="InterPro" id="IPR017438">
    <property type="entry name" value="ATP-NAD_kinase_N"/>
</dbReference>
<dbReference type="SUPFAM" id="SSF111331">
    <property type="entry name" value="NAD kinase/diacylglycerol kinase-like"/>
    <property type="match status" value="1"/>
</dbReference>
<evidence type="ECO:0000256" key="9">
    <source>
        <dbReference type="ARBA" id="ARBA00022842"/>
    </source>
</evidence>
<evidence type="ECO:0000256" key="6">
    <source>
        <dbReference type="ARBA" id="ARBA00022741"/>
    </source>
</evidence>
<comment type="cofactor">
    <cofactor evidence="1">
        <name>Mg(2+)</name>
        <dbReference type="ChEBI" id="CHEBI:18420"/>
    </cofactor>
</comment>
<evidence type="ECO:0000256" key="11">
    <source>
        <dbReference type="ARBA" id="ARBA00023209"/>
    </source>
</evidence>
<keyword evidence="8" id="KW-0067">ATP-binding</keyword>
<gene>
    <name evidence="14" type="ORF">AADG42_12085</name>
</gene>
<dbReference type="NCBIfam" id="TIGR00147">
    <property type="entry name" value="YegS/Rv2252/BmrU family lipid kinase"/>
    <property type="match status" value="1"/>
</dbReference>
<evidence type="ECO:0000256" key="5">
    <source>
        <dbReference type="ARBA" id="ARBA00022723"/>
    </source>
</evidence>
<evidence type="ECO:0000256" key="10">
    <source>
        <dbReference type="ARBA" id="ARBA00023098"/>
    </source>
</evidence>
<sequence>MTPLHRYDGTTLTLVVNPKAGRGRAAKLLPQVCRELLRGMPGATLRVHQAADYSEARQRCVAAAESARPAHDGVPADALLVMGGDGMMALGVNACADTDVPLGLIPAGTGNDMCRGMGIRVFNPVQAAHWVISGRTRRVDTLKVEGDLVGGAEHRFVGTAVATGYAAMVNRRANRMKLAVGPLRYAAAALAELARFEPLTYRMTIDGVARTEPAMFVAIANASYFGGGMKIAPTADVTDGLLDLTIVHPVSRNTLLRLLPTMFSGKFVADPAVERLTAREVILEGRGIYGMGDGEDLGDAPLRISVAPRSLTVFGGDPDQAVTQE</sequence>
<evidence type="ECO:0000256" key="1">
    <source>
        <dbReference type="ARBA" id="ARBA00001946"/>
    </source>
</evidence>
<keyword evidence="3" id="KW-0444">Lipid biosynthesis</keyword>
<organism evidence="14 15">
    <name type="scientific">Ammonicoccus fulvus</name>
    <dbReference type="NCBI Taxonomy" id="3138240"/>
    <lineage>
        <taxon>Bacteria</taxon>
        <taxon>Bacillati</taxon>
        <taxon>Actinomycetota</taxon>
        <taxon>Actinomycetes</taxon>
        <taxon>Propionibacteriales</taxon>
        <taxon>Propionibacteriaceae</taxon>
        <taxon>Ammonicoccus</taxon>
    </lineage>
</organism>
<evidence type="ECO:0000313" key="14">
    <source>
        <dbReference type="EMBL" id="XAN08010.1"/>
    </source>
</evidence>
<dbReference type="RefSeq" id="WP_425309466.1">
    <property type="nucleotide sequence ID" value="NZ_CP154795.1"/>
</dbReference>
<name>A0ABZ3FQM8_9ACTN</name>
<feature type="domain" description="DAGKc" evidence="13">
    <location>
        <begin position="7"/>
        <end position="148"/>
    </location>
</feature>
<keyword evidence="10" id="KW-0443">Lipid metabolism</keyword>
<dbReference type="InterPro" id="IPR016064">
    <property type="entry name" value="NAD/diacylglycerol_kinase_sf"/>
</dbReference>